<dbReference type="Proteomes" id="UP000829364">
    <property type="component" value="Chromosome 1"/>
</dbReference>
<keyword evidence="3" id="KW-1185">Reference proteome</keyword>
<protein>
    <submittedName>
        <fullName evidence="2">Uncharacterized protein</fullName>
    </submittedName>
</protein>
<gene>
    <name evidence="2" type="ORF">JDV02_000661</name>
</gene>
<sequence length="190" mass="20280">MHASTFLVALAAIGCHAATIPASSSSDAAAAAATHNPLDRRDNYSYFGDWPFSHCGCSNKLNEKDTDNAVNALKEQLKSGPRFGFKSFYSISGSVVAFVCRWRPSNQEPLTLATVEPILPVIAERCGAYIAGTVAGAHPEKDPGFGYGFWVGYMEYREGLDFCQGANSSPARDCPTGLASALSIPPNRPQ</sequence>
<dbReference type="AlphaFoldDB" id="A0A9Q8Q783"/>
<dbReference type="KEGG" id="ptkz:JDV02_000661"/>
<name>A0A9Q8Q783_9HYPO</name>
<evidence type="ECO:0000256" key="1">
    <source>
        <dbReference type="SAM" id="SignalP"/>
    </source>
</evidence>
<keyword evidence="1" id="KW-0732">Signal</keyword>
<dbReference type="RefSeq" id="XP_047837457.1">
    <property type="nucleotide sequence ID" value="XM_047981497.1"/>
</dbReference>
<feature type="chain" id="PRO_5040365816" evidence="1">
    <location>
        <begin position="18"/>
        <end position="190"/>
    </location>
</feature>
<evidence type="ECO:0000313" key="2">
    <source>
        <dbReference type="EMBL" id="UNI13976.1"/>
    </source>
</evidence>
<organism evidence="2 3">
    <name type="scientific">Purpureocillium takamizusanense</name>
    <dbReference type="NCBI Taxonomy" id="2060973"/>
    <lineage>
        <taxon>Eukaryota</taxon>
        <taxon>Fungi</taxon>
        <taxon>Dikarya</taxon>
        <taxon>Ascomycota</taxon>
        <taxon>Pezizomycotina</taxon>
        <taxon>Sordariomycetes</taxon>
        <taxon>Hypocreomycetidae</taxon>
        <taxon>Hypocreales</taxon>
        <taxon>Ophiocordycipitaceae</taxon>
        <taxon>Purpureocillium</taxon>
    </lineage>
</organism>
<dbReference type="GeneID" id="72062626"/>
<feature type="signal peptide" evidence="1">
    <location>
        <begin position="1"/>
        <end position="17"/>
    </location>
</feature>
<accession>A0A9Q8Q783</accession>
<dbReference type="OrthoDB" id="5006988at2759"/>
<evidence type="ECO:0000313" key="3">
    <source>
        <dbReference type="Proteomes" id="UP000829364"/>
    </source>
</evidence>
<reference evidence="2" key="1">
    <citation type="submission" date="2021-11" db="EMBL/GenBank/DDBJ databases">
        <title>Purpureocillium_takamizusanense_genome.</title>
        <authorList>
            <person name="Nguyen N.-H."/>
        </authorList>
    </citation>
    <scope>NUCLEOTIDE SEQUENCE</scope>
    <source>
        <strain evidence="2">PT3</strain>
    </source>
</reference>
<proteinExistence type="predicted"/>
<dbReference type="EMBL" id="CP086354">
    <property type="protein sequence ID" value="UNI13976.1"/>
    <property type="molecule type" value="Genomic_DNA"/>
</dbReference>